<feature type="domain" description="NACHT" evidence="3">
    <location>
        <begin position="258"/>
        <end position="589"/>
    </location>
</feature>
<dbReference type="InterPro" id="IPR007111">
    <property type="entry name" value="NACHT_NTPase"/>
</dbReference>
<dbReference type="PANTHER" id="PTHR46844">
    <property type="entry name" value="SLR5058 PROTEIN"/>
    <property type="match status" value="1"/>
</dbReference>
<dbReference type="AlphaFoldDB" id="A0A1H3DH15"/>
<organism evidence="4 5">
    <name type="scientific">Amycolatopsis xylanica</name>
    <dbReference type="NCBI Taxonomy" id="589385"/>
    <lineage>
        <taxon>Bacteria</taxon>
        <taxon>Bacillati</taxon>
        <taxon>Actinomycetota</taxon>
        <taxon>Actinomycetes</taxon>
        <taxon>Pseudonocardiales</taxon>
        <taxon>Pseudonocardiaceae</taxon>
        <taxon>Amycolatopsis</taxon>
    </lineage>
</organism>
<dbReference type="RefSeq" id="WP_091289470.1">
    <property type="nucleotide sequence ID" value="NZ_FNON01000003.1"/>
</dbReference>
<dbReference type="PROSITE" id="PS50837">
    <property type="entry name" value="NACHT"/>
    <property type="match status" value="1"/>
</dbReference>
<dbReference type="GO" id="GO:0005524">
    <property type="term" value="F:ATP binding"/>
    <property type="evidence" value="ECO:0007669"/>
    <property type="project" value="UniProtKB-KW"/>
</dbReference>
<keyword evidence="1" id="KW-0547">Nucleotide-binding</keyword>
<dbReference type="InterPro" id="IPR054547">
    <property type="entry name" value="NNH1"/>
</dbReference>
<name>A0A1H3DH15_9PSEU</name>
<dbReference type="SUPFAM" id="SSF52058">
    <property type="entry name" value="L domain-like"/>
    <property type="match status" value="1"/>
</dbReference>
<evidence type="ECO:0000256" key="1">
    <source>
        <dbReference type="ARBA" id="ARBA00022741"/>
    </source>
</evidence>
<dbReference type="OrthoDB" id="135105at2"/>
<dbReference type="Proteomes" id="UP000199515">
    <property type="component" value="Unassembled WGS sequence"/>
</dbReference>
<dbReference type="SUPFAM" id="SSF52540">
    <property type="entry name" value="P-loop containing nucleoside triphosphate hydrolases"/>
    <property type="match status" value="1"/>
</dbReference>
<evidence type="ECO:0000259" key="3">
    <source>
        <dbReference type="PROSITE" id="PS50837"/>
    </source>
</evidence>
<dbReference type="InterPro" id="IPR027417">
    <property type="entry name" value="P-loop_NTPase"/>
</dbReference>
<evidence type="ECO:0000313" key="4">
    <source>
        <dbReference type="EMBL" id="SDX65705.1"/>
    </source>
</evidence>
<dbReference type="Gene3D" id="3.40.50.300">
    <property type="entry name" value="P-loop containing nucleotide triphosphate hydrolases"/>
    <property type="match status" value="1"/>
</dbReference>
<dbReference type="STRING" id="589385.SAMN05421504_103391"/>
<keyword evidence="2" id="KW-0067">ATP-binding</keyword>
<proteinExistence type="predicted"/>
<dbReference type="InterPro" id="IPR032675">
    <property type="entry name" value="LRR_dom_sf"/>
</dbReference>
<dbReference type="Pfam" id="PF05729">
    <property type="entry name" value="NACHT"/>
    <property type="match status" value="1"/>
</dbReference>
<dbReference type="PANTHER" id="PTHR46844:SF1">
    <property type="entry name" value="SLR5058 PROTEIN"/>
    <property type="match status" value="1"/>
</dbReference>
<dbReference type="Gene3D" id="3.80.10.10">
    <property type="entry name" value="Ribonuclease Inhibitor"/>
    <property type="match status" value="1"/>
</dbReference>
<evidence type="ECO:0000313" key="5">
    <source>
        <dbReference type="Proteomes" id="UP000199515"/>
    </source>
</evidence>
<dbReference type="EMBL" id="FNON01000003">
    <property type="protein sequence ID" value="SDX65705.1"/>
    <property type="molecule type" value="Genomic_DNA"/>
</dbReference>
<sequence>MAGLEASALKLGGTIASHAFKSWLRRRKDKDERTADLATLAADEVSSPLERQKLENLIATVGTQVAEQLTPVLTTRFPELPRNEITAAFLALEDTLGQIDLSDTALLADDADPERLARRVREQFPGRPVGLSERAGSLYELALDQSCRHLVLVVRHLPSFQPRALSEVLGRLSRQSDQLDEVLARLPSTPFRVLGRDVDAAFREDYLSLLARKLDHLELLGLTMDDQPRLPLTVAYLSLTVSDGSATLRAEAAIGAADRTLIRGEAGSGKTTLVDWLSVTAARGAFTGELAAWNGFVPFPIRLRSFATEPLPRPDDFLAHIAPGLAAQMPPLWATRMLLKGTALVLVDGVDEVDASRRYDVKAWLRDLNLTFPQAKFVITSRTAAADRRWLRKEGYASVVLQPMTIVDIKLLVERWHLAAAAGKSPRPKVDLAAAERRLLGQLESRVHLRSLAASPLLCAVLCALNLAHRAELPSDRMDLYRKALSMLLHLRDTERRVPVLLSEAQKTSLLGDLAWRLTLANKVEFDVDKVREHLERRLRSLPYVDKSVDEVLNDLLERSGLLRRPAASQVDFVHRTFQEFLAAGEATEQNHIDTLIGHAHLDTWRETVVLAGGQAKQHQAEELLNGILDRANTEPDYARYLRLVAASCLETVRDIAPETLARVERTITEHLVPPPHFRAASSLVSLGSRLLRYLPESVEALPEESAAATVRAASLTTSDDALPLLRRYAKDSRAQVQTQLEKAWQFFDPDRFATEVMADSPLQEGSFIITTSRLLPYLRHLRHLTGLGITLSGTERHQDLGVLAGAPALFMTRLKFDERTEIDLTPLTEHPRLRMISLHNAARYTEVAALTGLDQLSNLRLDRVTPWTRPDVLGDLTGLSRLSLNMIGRLDFLSRLPNLKHLFLSEAGPMALRKRSPLENVEEFTLENPAGRMAVAQETAAAFPAVTDLRFRGATLDTLRPLAGLPLTNLELDYCTIGSLAPLAEISTLKRVVIRFPQAEVDVRPLADRILTLRLRDTTAVIGVDRLGAGVKLELLGAPSPTR</sequence>
<accession>A0A1H3DH15</accession>
<gene>
    <name evidence="4" type="ORF">SAMN05421504_103391</name>
</gene>
<protein>
    <submittedName>
        <fullName evidence="4">NACHT domain-containing protein</fullName>
    </submittedName>
</protein>
<reference evidence="4 5" key="1">
    <citation type="submission" date="2016-10" db="EMBL/GenBank/DDBJ databases">
        <authorList>
            <person name="de Groot N.N."/>
        </authorList>
    </citation>
    <scope>NUCLEOTIDE SEQUENCE [LARGE SCALE GENOMIC DNA]</scope>
    <source>
        <strain evidence="4 5">CPCC 202699</strain>
    </source>
</reference>
<keyword evidence="5" id="KW-1185">Reference proteome</keyword>
<evidence type="ECO:0000256" key="2">
    <source>
        <dbReference type="ARBA" id="ARBA00022840"/>
    </source>
</evidence>
<dbReference type="Pfam" id="PF22733">
    <property type="entry name" value="NNH1"/>
    <property type="match status" value="1"/>
</dbReference>